<evidence type="ECO:0000256" key="1">
    <source>
        <dbReference type="ARBA" id="ARBA00004196"/>
    </source>
</evidence>
<organism evidence="6 7">
    <name type="scientific">Aquamicrobium ahrensii</name>
    <dbReference type="NCBI Taxonomy" id="469551"/>
    <lineage>
        <taxon>Bacteria</taxon>
        <taxon>Pseudomonadati</taxon>
        <taxon>Pseudomonadota</taxon>
        <taxon>Alphaproteobacteria</taxon>
        <taxon>Hyphomicrobiales</taxon>
        <taxon>Phyllobacteriaceae</taxon>
        <taxon>Aquamicrobium</taxon>
    </lineage>
</organism>
<protein>
    <submittedName>
        <fullName evidence="6">Fructose transport system substrate-binding protein</fullName>
    </submittedName>
</protein>
<evidence type="ECO:0000313" key="7">
    <source>
        <dbReference type="Proteomes" id="UP001549143"/>
    </source>
</evidence>
<accession>A0ABV2KHX7</accession>
<comment type="caution">
    <text evidence="6">The sequence shown here is derived from an EMBL/GenBank/DDBJ whole genome shotgun (WGS) entry which is preliminary data.</text>
</comment>
<name>A0ABV2KHX7_9HYPH</name>
<evidence type="ECO:0000256" key="4">
    <source>
        <dbReference type="SAM" id="SignalP"/>
    </source>
</evidence>
<keyword evidence="7" id="KW-1185">Reference proteome</keyword>
<feature type="chain" id="PRO_5045767857" evidence="4">
    <location>
        <begin position="28"/>
        <end position="343"/>
    </location>
</feature>
<reference evidence="6 7" key="1">
    <citation type="submission" date="2024-06" db="EMBL/GenBank/DDBJ databases">
        <title>Genomic Encyclopedia of Type Strains, Phase IV (KMG-IV): sequencing the most valuable type-strain genomes for metagenomic binning, comparative biology and taxonomic classification.</title>
        <authorList>
            <person name="Goeker M."/>
        </authorList>
    </citation>
    <scope>NUCLEOTIDE SEQUENCE [LARGE SCALE GENOMIC DNA]</scope>
    <source>
        <strain evidence="6 7">DSM 19730</strain>
    </source>
</reference>
<dbReference type="PANTHER" id="PTHR46847:SF2">
    <property type="entry name" value="ABC TRANSPORTER SUGAR-BINDING PROTEIN"/>
    <property type="match status" value="1"/>
</dbReference>
<dbReference type="InterPro" id="IPR025997">
    <property type="entry name" value="SBP_2_dom"/>
</dbReference>
<evidence type="ECO:0000256" key="2">
    <source>
        <dbReference type="ARBA" id="ARBA00007639"/>
    </source>
</evidence>
<dbReference type="InterPro" id="IPR028082">
    <property type="entry name" value="Peripla_BP_I"/>
</dbReference>
<gene>
    <name evidence="6" type="ORF">ABID44_001002</name>
</gene>
<dbReference type="SUPFAM" id="SSF53822">
    <property type="entry name" value="Periplasmic binding protein-like I"/>
    <property type="match status" value="1"/>
</dbReference>
<dbReference type="RefSeq" id="WP_354150565.1">
    <property type="nucleotide sequence ID" value="NZ_JBEPMN010000002.1"/>
</dbReference>
<dbReference type="Gene3D" id="3.40.50.2300">
    <property type="match status" value="2"/>
</dbReference>
<dbReference type="EMBL" id="JBEPMN010000002">
    <property type="protein sequence ID" value="MET3660688.1"/>
    <property type="molecule type" value="Genomic_DNA"/>
</dbReference>
<dbReference type="CDD" id="cd19973">
    <property type="entry name" value="PBP1_ABC_sugar_binding-like"/>
    <property type="match status" value="1"/>
</dbReference>
<keyword evidence="3 4" id="KW-0732">Signal</keyword>
<sequence>MKICALKTALFCATALGVAMLAAPASAQEVGACLITKTDTNPFFVKMKEGATAKAQELGVNLKSYAGKIDGDSESQVAAIESCIADGAKGILITASDTAGIVPLIKKARDAGILVIALDTPLDPAEAADATFATDNLLAGELIGKWAAATLGDGAADAKIAFLNLTPSQPTVDVLRNQGFMKGFGIDTKDINRIGDEDDPRIVGHDITNGNEEGGRKAMENLLQKDPSINVVHTINEPAAAGAYEALKAVGMEKNVLIVSVDGGCPGVKNVEAGVIGATSQQYPLLMASLGIEAIKKFAETGEKPQASEGKNFVDTGVALVTANPVDGVESIDVQKGLDLCWG</sequence>
<comment type="similarity">
    <text evidence="2">Belongs to the bacterial solute-binding protein 2 family.</text>
</comment>
<comment type="subcellular location">
    <subcellularLocation>
        <location evidence="1">Cell envelope</location>
    </subcellularLocation>
</comment>
<feature type="domain" description="Periplasmic binding protein" evidence="5">
    <location>
        <begin position="34"/>
        <end position="303"/>
    </location>
</feature>
<feature type="signal peptide" evidence="4">
    <location>
        <begin position="1"/>
        <end position="27"/>
    </location>
</feature>
<evidence type="ECO:0000256" key="3">
    <source>
        <dbReference type="ARBA" id="ARBA00022729"/>
    </source>
</evidence>
<evidence type="ECO:0000259" key="5">
    <source>
        <dbReference type="Pfam" id="PF13407"/>
    </source>
</evidence>
<dbReference type="Pfam" id="PF13407">
    <property type="entry name" value="Peripla_BP_4"/>
    <property type="match status" value="1"/>
</dbReference>
<proteinExistence type="inferred from homology"/>
<dbReference type="PANTHER" id="PTHR46847">
    <property type="entry name" value="D-ALLOSE-BINDING PERIPLASMIC PROTEIN-RELATED"/>
    <property type="match status" value="1"/>
</dbReference>
<dbReference type="Proteomes" id="UP001549143">
    <property type="component" value="Unassembled WGS sequence"/>
</dbReference>
<evidence type="ECO:0000313" key="6">
    <source>
        <dbReference type="EMBL" id="MET3660688.1"/>
    </source>
</evidence>